<organism evidence="12 13">
    <name type="scientific">Polysphondylium violaceum</name>
    <dbReference type="NCBI Taxonomy" id="133409"/>
    <lineage>
        <taxon>Eukaryota</taxon>
        <taxon>Amoebozoa</taxon>
        <taxon>Evosea</taxon>
        <taxon>Eumycetozoa</taxon>
        <taxon>Dictyostelia</taxon>
        <taxon>Dictyosteliales</taxon>
        <taxon>Dictyosteliaceae</taxon>
        <taxon>Polysphondylium</taxon>
    </lineage>
</organism>
<evidence type="ECO:0000256" key="4">
    <source>
        <dbReference type="ARBA" id="ARBA00018350"/>
    </source>
</evidence>
<dbReference type="InterPro" id="IPR026270">
    <property type="entry name" value="SRP72"/>
</dbReference>
<accession>A0A8J4QBB7</accession>
<dbReference type="Gene3D" id="1.25.40.10">
    <property type="entry name" value="Tetratricopeptide repeat domain"/>
    <property type="match status" value="2"/>
</dbReference>
<dbReference type="PANTHER" id="PTHR14094">
    <property type="entry name" value="SIGNAL RECOGNITION PARTICLE 72"/>
    <property type="match status" value="1"/>
</dbReference>
<evidence type="ECO:0000256" key="1">
    <source>
        <dbReference type="ARBA" id="ARBA00004240"/>
    </source>
</evidence>
<evidence type="ECO:0000256" key="7">
    <source>
        <dbReference type="ARBA" id="ARBA00023135"/>
    </source>
</evidence>
<dbReference type="GO" id="GO:0005783">
    <property type="term" value="C:endoplasmic reticulum"/>
    <property type="evidence" value="ECO:0007669"/>
    <property type="project" value="UniProtKB-SubCell"/>
</dbReference>
<dbReference type="InterPro" id="IPR031545">
    <property type="entry name" value="SRP72_TPR-like"/>
</dbReference>
<dbReference type="SUPFAM" id="SSF48452">
    <property type="entry name" value="TPR-like"/>
    <property type="match status" value="1"/>
</dbReference>
<dbReference type="InterPro" id="IPR019734">
    <property type="entry name" value="TPR_rpt"/>
</dbReference>
<gene>
    <name evidence="12" type="ORF">CYY_000298</name>
</gene>
<feature type="compositionally biased region" description="Polar residues" evidence="10">
    <location>
        <begin position="543"/>
        <end position="559"/>
    </location>
</feature>
<evidence type="ECO:0000256" key="6">
    <source>
        <dbReference type="ARBA" id="ARBA00022824"/>
    </source>
</evidence>
<keyword evidence="13" id="KW-1185">Reference proteome</keyword>
<comment type="subcellular location">
    <subcellularLocation>
        <location evidence="2">Cytoplasm</location>
    </subcellularLocation>
    <subcellularLocation>
        <location evidence="1">Endoplasmic reticulum</location>
    </subcellularLocation>
</comment>
<dbReference type="GO" id="GO:0006614">
    <property type="term" value="P:SRP-dependent cotranslational protein targeting to membrane"/>
    <property type="evidence" value="ECO:0007669"/>
    <property type="project" value="InterPro"/>
</dbReference>
<evidence type="ECO:0000256" key="8">
    <source>
        <dbReference type="ARBA" id="ARBA00023274"/>
    </source>
</evidence>
<dbReference type="PANTHER" id="PTHR14094:SF9">
    <property type="entry name" value="SIGNAL RECOGNITION PARTICLE SUBUNIT SRP72"/>
    <property type="match status" value="1"/>
</dbReference>
<evidence type="ECO:0000313" key="13">
    <source>
        <dbReference type="Proteomes" id="UP000695562"/>
    </source>
</evidence>
<feature type="compositionally biased region" description="Basic residues" evidence="10">
    <location>
        <begin position="594"/>
        <end position="604"/>
    </location>
</feature>
<name>A0A8J4QBB7_9MYCE</name>
<evidence type="ECO:0000256" key="5">
    <source>
        <dbReference type="ARBA" id="ARBA00022490"/>
    </source>
</evidence>
<feature type="domain" description="Signal recognition particle SRP72 subunit RNA-binding" evidence="11">
    <location>
        <begin position="553"/>
        <end position="593"/>
    </location>
</feature>
<dbReference type="AlphaFoldDB" id="A0A8J4QBB7"/>
<feature type="region of interest" description="Disordered" evidence="10">
    <location>
        <begin position="540"/>
        <end position="611"/>
    </location>
</feature>
<dbReference type="Pfam" id="PF17004">
    <property type="entry name" value="SRP_TPR_like"/>
    <property type="match status" value="1"/>
</dbReference>
<evidence type="ECO:0000313" key="12">
    <source>
        <dbReference type="EMBL" id="KAF2078431.1"/>
    </source>
</evidence>
<dbReference type="GO" id="GO:0008312">
    <property type="term" value="F:7S RNA binding"/>
    <property type="evidence" value="ECO:0007669"/>
    <property type="project" value="InterPro"/>
</dbReference>
<dbReference type="InterPro" id="IPR013699">
    <property type="entry name" value="Signal_recog_part_SRP72_RNA-bd"/>
</dbReference>
<evidence type="ECO:0000259" key="11">
    <source>
        <dbReference type="Pfam" id="PF08492"/>
    </source>
</evidence>
<dbReference type="GO" id="GO:0005786">
    <property type="term" value="C:signal recognition particle, endoplasmic reticulum targeting"/>
    <property type="evidence" value="ECO:0007669"/>
    <property type="project" value="UniProtKB-KW"/>
</dbReference>
<comment type="similarity">
    <text evidence="3">Belongs to the SRP72 family.</text>
</comment>
<evidence type="ECO:0000256" key="9">
    <source>
        <dbReference type="PROSITE-ProRule" id="PRU00339"/>
    </source>
</evidence>
<feature type="repeat" description="TPR" evidence="9">
    <location>
        <begin position="456"/>
        <end position="489"/>
    </location>
</feature>
<proteinExistence type="inferred from homology"/>
<reference evidence="12" key="1">
    <citation type="submission" date="2020-01" db="EMBL/GenBank/DDBJ databases">
        <title>Development of genomics and gene disruption for Polysphondylium violaceum indicates a role for the polyketide synthase stlB in stalk morphogenesis.</title>
        <authorList>
            <person name="Narita B."/>
            <person name="Kawabe Y."/>
            <person name="Kin K."/>
            <person name="Saito T."/>
            <person name="Gibbs R."/>
            <person name="Kuspa A."/>
            <person name="Muzny D."/>
            <person name="Queller D."/>
            <person name="Richards S."/>
            <person name="Strassman J."/>
            <person name="Sucgang R."/>
            <person name="Worley K."/>
            <person name="Schaap P."/>
        </authorList>
    </citation>
    <scope>NUCLEOTIDE SEQUENCE</scope>
    <source>
        <strain evidence="12">QSvi11</strain>
    </source>
</reference>
<evidence type="ECO:0000256" key="2">
    <source>
        <dbReference type="ARBA" id="ARBA00004496"/>
    </source>
</evidence>
<keyword evidence="6" id="KW-0256">Endoplasmic reticulum</keyword>
<evidence type="ECO:0000256" key="10">
    <source>
        <dbReference type="SAM" id="MobiDB-lite"/>
    </source>
</evidence>
<sequence>MSKETVSLDQLFKDLDENINNGQYKKAIRVCNKILGINNKDVEAFQCKVIACMQLGNYQEALDCFKTNPTQIESMRFEYAYCLYSIKKYQEALKEIEKSSKENRILELEAQIYYKLENPQKTLSIYESLLGKPGYADSVEFITNLCATYIEANEIQKCQEFLTKNKQFLAKAYELAFNAACLSIIKQDYKTAETQLKLAKKVCSDSLKRDGYTEEEIKKEMTAIDVQLAYCQQITNNLESALEIYQNIVDYKIEDDSASLVALNNIASLRDAEKDSATILESIKNLLSEPQERLLNGRQKKTIGFNLAILLVNLRKVGQFEELVKSLKSKNAADQISTPEQINHFTQELDIISASLMIKEKKWKDAEQLLKSSKTLKSKLLLAQLYLLDGNHIEKTISVLENLESQYKSKPGVIATLVALYEKSGDLDKSIQYLDQMIGSLESKSKKSEQEQESYLNLLRISGNFKMNHQKHKEAAETYEKILQVNPNDLIALPSYIVATSHYDPTLAQKYESKLPNIKFESKVDVDLIEKYGLAYDKKESESNTTLITDKKPSTTTTAAVGEKKPKKKLPKNYKPGDPIDPDRWLPKWQRSSNKNKGKGKKSTIGKGPQGVTSAAQLESLFVKESSEPKVSNTVTVKADKPRNIHKKKTLGLLCINIITLNTLIVHGKSQSDIEVVSLFLKEKCNTVSLGLLKEQDFVEIFCDFIDHIISHDIDSVIYFYKQSTDLVPLGMAVEDAIRQKYYNKEERPHQLVDTFLKNLEINTQSYLLSKRRQKDEL</sequence>
<dbReference type="EMBL" id="AJWJ01000005">
    <property type="protein sequence ID" value="KAF2078431.1"/>
    <property type="molecule type" value="Genomic_DNA"/>
</dbReference>
<keyword evidence="5" id="KW-0963">Cytoplasm</keyword>
<keyword evidence="7" id="KW-0733">Signal recognition particle</keyword>
<protein>
    <recommendedName>
        <fullName evidence="4">Signal recognition particle subunit SRP72</fullName>
    </recommendedName>
</protein>
<dbReference type="PROSITE" id="PS50005">
    <property type="entry name" value="TPR"/>
    <property type="match status" value="1"/>
</dbReference>
<comment type="caution">
    <text evidence="12">The sequence shown here is derived from an EMBL/GenBank/DDBJ whole genome shotgun (WGS) entry which is preliminary data.</text>
</comment>
<dbReference type="GO" id="GO:0043022">
    <property type="term" value="F:ribosome binding"/>
    <property type="evidence" value="ECO:0007669"/>
    <property type="project" value="TreeGrafter"/>
</dbReference>
<dbReference type="Pfam" id="PF08492">
    <property type="entry name" value="SRP72"/>
    <property type="match status" value="1"/>
</dbReference>
<evidence type="ECO:0000256" key="3">
    <source>
        <dbReference type="ARBA" id="ARBA00007676"/>
    </source>
</evidence>
<keyword evidence="8" id="KW-0687">Ribonucleoprotein</keyword>
<dbReference type="OrthoDB" id="5421607at2759"/>
<dbReference type="InterPro" id="IPR011990">
    <property type="entry name" value="TPR-like_helical_dom_sf"/>
</dbReference>
<dbReference type="Proteomes" id="UP000695562">
    <property type="component" value="Unassembled WGS sequence"/>
</dbReference>
<keyword evidence="9" id="KW-0802">TPR repeat</keyword>